<dbReference type="Proteomes" id="UP000186817">
    <property type="component" value="Unassembled WGS sequence"/>
</dbReference>
<name>A0A1Q9DF40_SYMMI</name>
<feature type="region of interest" description="Disordered" evidence="1">
    <location>
        <begin position="101"/>
        <end position="147"/>
    </location>
</feature>
<sequence>MFADTLVTTPSPSPTSSPVALATVRGSSPAGSEVSVRSGKSLPGKRTKEHKFHPGPVKTERPGADAACFALSDADELMQLQREQLLLQKKQAELQKKLLKLQAEKPAATPPPKTAAPAAAPDASENGSEREDDDGAGDDGDWDFGPVVCPKTGKAAYAAYKDLSRRKELGRLMVDSGFNEKKFAIATQTIVTKEKEKSLKIEAGWYTEQEMKDKLSYDQKTIKKIVDYTGKNPTVLQRPL</sequence>
<evidence type="ECO:0000313" key="2">
    <source>
        <dbReference type="EMBL" id="OLP93806.1"/>
    </source>
</evidence>
<comment type="caution">
    <text evidence="2">The sequence shown here is derived from an EMBL/GenBank/DDBJ whole genome shotgun (WGS) entry which is preliminary data.</text>
</comment>
<feature type="compositionally biased region" description="Basic residues" evidence="1">
    <location>
        <begin position="43"/>
        <end position="53"/>
    </location>
</feature>
<dbReference type="EMBL" id="LSRX01000568">
    <property type="protein sequence ID" value="OLP93806.1"/>
    <property type="molecule type" value="Genomic_DNA"/>
</dbReference>
<feature type="region of interest" description="Disordered" evidence="1">
    <location>
        <begin position="1"/>
        <end position="64"/>
    </location>
</feature>
<gene>
    <name evidence="2" type="ORF">AK812_SmicGene24241</name>
</gene>
<feature type="compositionally biased region" description="Acidic residues" evidence="1">
    <location>
        <begin position="130"/>
        <end position="142"/>
    </location>
</feature>
<evidence type="ECO:0000313" key="3">
    <source>
        <dbReference type="Proteomes" id="UP000186817"/>
    </source>
</evidence>
<proteinExistence type="predicted"/>
<feature type="compositionally biased region" description="Low complexity" evidence="1">
    <location>
        <begin position="1"/>
        <end position="23"/>
    </location>
</feature>
<keyword evidence="3" id="KW-1185">Reference proteome</keyword>
<organism evidence="2 3">
    <name type="scientific">Symbiodinium microadriaticum</name>
    <name type="common">Dinoflagellate</name>
    <name type="synonym">Zooxanthella microadriatica</name>
    <dbReference type="NCBI Taxonomy" id="2951"/>
    <lineage>
        <taxon>Eukaryota</taxon>
        <taxon>Sar</taxon>
        <taxon>Alveolata</taxon>
        <taxon>Dinophyceae</taxon>
        <taxon>Suessiales</taxon>
        <taxon>Symbiodiniaceae</taxon>
        <taxon>Symbiodinium</taxon>
    </lineage>
</organism>
<dbReference type="AlphaFoldDB" id="A0A1Q9DF40"/>
<protein>
    <submittedName>
        <fullName evidence="2">Uncharacterized protein</fullName>
    </submittedName>
</protein>
<accession>A0A1Q9DF40</accession>
<dbReference type="OrthoDB" id="435272at2759"/>
<evidence type="ECO:0000256" key="1">
    <source>
        <dbReference type="SAM" id="MobiDB-lite"/>
    </source>
</evidence>
<reference evidence="2 3" key="1">
    <citation type="submission" date="2016-02" db="EMBL/GenBank/DDBJ databases">
        <title>Genome analysis of coral dinoflagellate symbionts highlights evolutionary adaptations to a symbiotic lifestyle.</title>
        <authorList>
            <person name="Aranda M."/>
            <person name="Li Y."/>
            <person name="Liew Y.J."/>
            <person name="Baumgarten S."/>
            <person name="Simakov O."/>
            <person name="Wilson M."/>
            <person name="Piel J."/>
            <person name="Ashoor H."/>
            <person name="Bougouffa S."/>
            <person name="Bajic V.B."/>
            <person name="Ryu T."/>
            <person name="Ravasi T."/>
            <person name="Bayer T."/>
            <person name="Micklem G."/>
            <person name="Kim H."/>
            <person name="Bhak J."/>
            <person name="Lajeunesse T.C."/>
            <person name="Voolstra C.R."/>
        </authorList>
    </citation>
    <scope>NUCLEOTIDE SEQUENCE [LARGE SCALE GENOMIC DNA]</scope>
    <source>
        <strain evidence="2 3">CCMP2467</strain>
    </source>
</reference>